<evidence type="ECO:0000256" key="1">
    <source>
        <dbReference type="ARBA" id="ARBA00022603"/>
    </source>
</evidence>
<feature type="binding site" evidence="4">
    <location>
        <position position="89"/>
    </location>
    <ligand>
        <name>S-adenosyl-L-methionine</name>
        <dbReference type="ChEBI" id="CHEBI:59789"/>
    </ligand>
</feature>
<dbReference type="GO" id="GO:0009234">
    <property type="term" value="P:menaquinone biosynthetic process"/>
    <property type="evidence" value="ECO:0007669"/>
    <property type="project" value="UniProtKB-UniRule"/>
</dbReference>
<dbReference type="InterPro" id="IPR029063">
    <property type="entry name" value="SAM-dependent_MTases_sf"/>
</dbReference>
<dbReference type="PROSITE" id="PS01183">
    <property type="entry name" value="UBIE_1"/>
    <property type="match status" value="1"/>
</dbReference>
<evidence type="ECO:0000256" key="2">
    <source>
        <dbReference type="ARBA" id="ARBA00022679"/>
    </source>
</evidence>
<dbReference type="InterPro" id="IPR004033">
    <property type="entry name" value="UbiE/COQ5_MeTrFase"/>
</dbReference>
<keyword evidence="4" id="KW-0474">Menaquinone biosynthesis</keyword>
<comment type="caution">
    <text evidence="4">Lacks conserved residue(s) required for the propagation of feature annotation.</text>
</comment>
<protein>
    <recommendedName>
        <fullName evidence="4">Demethylmenaquinone methyltransferase</fullName>
        <ecNumber evidence="4">2.1.1.163</ecNumber>
    </recommendedName>
</protein>
<dbReference type="GO" id="GO:0043770">
    <property type="term" value="F:demethylmenaquinone methyltransferase activity"/>
    <property type="evidence" value="ECO:0007669"/>
    <property type="project" value="UniProtKB-UniRule"/>
</dbReference>
<keyword evidence="1 4" id="KW-0489">Methyltransferase</keyword>
<keyword evidence="2 4" id="KW-0808">Transferase</keyword>
<dbReference type="NCBIfam" id="TIGR01934">
    <property type="entry name" value="MenG_MenH_UbiE"/>
    <property type="match status" value="1"/>
</dbReference>
<dbReference type="AlphaFoldDB" id="A0A5A5U3H5"/>
<comment type="similarity">
    <text evidence="4">Belongs to the class I-like SAM-binding methyltransferase superfamily. MenG/UbiE family.</text>
</comment>
<reference evidence="5 6" key="1">
    <citation type="submission" date="2019-04" db="EMBL/GenBank/DDBJ databases">
        <title>A pseudo-fructophilic Leuconostoc citreum strain F192-5 isolated from peel of satsuma mandarin: the first report for isolation and characterization of strain-dependent fructophilic-like characteristics.</title>
        <authorList>
            <person name="Maeno S."/>
            <person name="Tanizawa Y."/>
            <person name="Kajikawa A."/>
            <person name="Kanesaki Y."/>
            <person name="Kubota E."/>
            <person name="Arita M."/>
            <person name="Leon D."/>
            <person name="Endo A."/>
        </authorList>
    </citation>
    <scope>NUCLEOTIDE SEQUENCE [LARGE SCALE GENOMIC DNA]</scope>
    <source>
        <strain evidence="5 6">F192-5</strain>
    </source>
</reference>
<comment type="caution">
    <text evidence="5">The sequence shown here is derived from an EMBL/GenBank/DDBJ whole genome shotgun (WGS) entry which is preliminary data.</text>
</comment>
<dbReference type="PROSITE" id="PS01184">
    <property type="entry name" value="UBIE_2"/>
    <property type="match status" value="1"/>
</dbReference>
<dbReference type="NCBIfam" id="NF001244">
    <property type="entry name" value="PRK00216.1-5"/>
    <property type="match status" value="1"/>
</dbReference>
<feature type="binding site" evidence="4">
    <location>
        <position position="68"/>
    </location>
    <ligand>
        <name>S-adenosyl-L-methionine</name>
        <dbReference type="ChEBI" id="CHEBI:59789"/>
    </ligand>
</feature>
<dbReference type="PANTHER" id="PTHR43591">
    <property type="entry name" value="METHYLTRANSFERASE"/>
    <property type="match status" value="1"/>
</dbReference>
<comment type="catalytic activity">
    <reaction evidence="4">
        <text>a 2-demethylmenaquinol + S-adenosyl-L-methionine = a menaquinol + S-adenosyl-L-homocysteine + H(+)</text>
        <dbReference type="Rhea" id="RHEA:42640"/>
        <dbReference type="Rhea" id="RHEA-COMP:9539"/>
        <dbReference type="Rhea" id="RHEA-COMP:9563"/>
        <dbReference type="ChEBI" id="CHEBI:15378"/>
        <dbReference type="ChEBI" id="CHEBI:18151"/>
        <dbReference type="ChEBI" id="CHEBI:55437"/>
        <dbReference type="ChEBI" id="CHEBI:57856"/>
        <dbReference type="ChEBI" id="CHEBI:59789"/>
        <dbReference type="EC" id="2.1.1.163"/>
    </reaction>
</comment>
<sequence length="245" mass="27589">MHWLRRLKIMTQSPKNTDVQALFNKIAPEYDKMNNIISLGTHKLWRQKVMAKMSFPVGAQIIDLATGTADWALALAEKSNETSHVTGLDFSEEMLAVGQKKVDVSDYSDKITLIQGDAMALPFDDASFDIVTIGFGLRNLPDPVMGLKEMYRVLKPGGQLVILETSQPDNPIVKPFWQFYFGTVMPVFGKVFAKGKYQEYKYLDETTEQFMDYMTLGKQLLKIGFATVKISRFNLGAAAVHYAVK</sequence>
<proteinExistence type="inferred from homology"/>
<dbReference type="SUPFAM" id="SSF53335">
    <property type="entry name" value="S-adenosyl-L-methionine-dependent methyltransferases"/>
    <property type="match status" value="1"/>
</dbReference>
<evidence type="ECO:0000313" key="5">
    <source>
        <dbReference type="EMBL" id="GDZ84552.1"/>
    </source>
</evidence>
<evidence type="ECO:0000256" key="4">
    <source>
        <dbReference type="HAMAP-Rule" id="MF_01813"/>
    </source>
</evidence>
<dbReference type="Proteomes" id="UP000323274">
    <property type="component" value="Unassembled WGS sequence"/>
</dbReference>
<dbReference type="GO" id="GO:0032259">
    <property type="term" value="P:methylation"/>
    <property type="evidence" value="ECO:0007669"/>
    <property type="project" value="UniProtKB-KW"/>
</dbReference>
<dbReference type="HAMAP" id="MF_01813">
    <property type="entry name" value="MenG_UbiE_methyltr"/>
    <property type="match status" value="1"/>
</dbReference>
<dbReference type="CDD" id="cd02440">
    <property type="entry name" value="AdoMet_MTases"/>
    <property type="match status" value="1"/>
</dbReference>
<dbReference type="Pfam" id="PF01209">
    <property type="entry name" value="Ubie_methyltran"/>
    <property type="match status" value="1"/>
</dbReference>
<dbReference type="PANTHER" id="PTHR43591:SF24">
    <property type="entry name" value="2-METHOXY-6-POLYPRENYL-1,4-BENZOQUINOL METHYLASE, MITOCHONDRIAL"/>
    <property type="match status" value="1"/>
</dbReference>
<dbReference type="UniPathway" id="UPA00079">
    <property type="reaction ID" value="UER00169"/>
</dbReference>
<accession>A0A5A5U3H5</accession>
<organism evidence="5 6">
    <name type="scientific">Leuconostoc citreum</name>
    <dbReference type="NCBI Taxonomy" id="33964"/>
    <lineage>
        <taxon>Bacteria</taxon>
        <taxon>Bacillati</taxon>
        <taxon>Bacillota</taxon>
        <taxon>Bacilli</taxon>
        <taxon>Lactobacillales</taxon>
        <taxon>Lactobacillaceae</taxon>
        <taxon>Leuconostoc</taxon>
    </lineage>
</organism>
<dbReference type="NCBIfam" id="NF001243">
    <property type="entry name" value="PRK00216.1-4"/>
    <property type="match status" value="1"/>
</dbReference>
<dbReference type="PROSITE" id="PS51608">
    <property type="entry name" value="SAM_MT_UBIE"/>
    <property type="match status" value="1"/>
</dbReference>
<evidence type="ECO:0000313" key="6">
    <source>
        <dbReference type="Proteomes" id="UP000323274"/>
    </source>
</evidence>
<gene>
    <name evidence="4 5" type="primary">menG</name>
    <name evidence="5" type="ORF">LCIT_17940</name>
</gene>
<comment type="function">
    <text evidence="4">Methyltransferase required for the conversion of demethylmenaquinol (DMKH2) to menaquinol (MKH2).</text>
</comment>
<feature type="binding site" evidence="4">
    <location>
        <begin position="117"/>
        <end position="118"/>
    </location>
    <ligand>
        <name>S-adenosyl-L-methionine</name>
        <dbReference type="ChEBI" id="CHEBI:59789"/>
    </ligand>
</feature>
<dbReference type="InterPro" id="IPR023576">
    <property type="entry name" value="UbiE/COQ5_MeTrFase_CS"/>
</dbReference>
<evidence type="ECO:0000256" key="3">
    <source>
        <dbReference type="ARBA" id="ARBA00022691"/>
    </source>
</evidence>
<dbReference type="Gene3D" id="3.40.50.150">
    <property type="entry name" value="Vaccinia Virus protein VP39"/>
    <property type="match status" value="1"/>
</dbReference>
<dbReference type="EC" id="2.1.1.163" evidence="4"/>
<name>A0A5A5U3H5_LEUCI</name>
<keyword evidence="3 4" id="KW-0949">S-adenosyl-L-methionine</keyword>
<comment type="pathway">
    <text evidence="4">Quinol/quinone metabolism; menaquinone biosynthesis; menaquinol from 1,4-dihydroxy-2-naphthoate: step 2/2.</text>
</comment>
<dbReference type="EMBL" id="BJJW01000015">
    <property type="protein sequence ID" value="GDZ84552.1"/>
    <property type="molecule type" value="Genomic_DNA"/>
</dbReference>